<gene>
    <name evidence="2" type="ORF">B1812_06405</name>
</gene>
<dbReference type="KEGG" id="mbry:B1812_06405"/>
<dbReference type="EMBL" id="CP019948">
    <property type="protein sequence ID" value="ARN80766.1"/>
    <property type="molecule type" value="Genomic_DNA"/>
</dbReference>
<keyword evidence="1" id="KW-1133">Transmembrane helix</keyword>
<feature type="transmembrane region" description="Helical" evidence="1">
    <location>
        <begin position="365"/>
        <end position="388"/>
    </location>
</feature>
<dbReference type="PANTHER" id="PTHR34219:SF5">
    <property type="entry name" value="BLR4505 PROTEIN"/>
    <property type="match status" value="1"/>
</dbReference>
<dbReference type="STRING" id="655015.B1812_06405"/>
<keyword evidence="1" id="KW-0812">Transmembrane</keyword>
<feature type="transmembrane region" description="Helical" evidence="1">
    <location>
        <begin position="12"/>
        <end position="32"/>
    </location>
</feature>
<dbReference type="Proteomes" id="UP000193978">
    <property type="component" value="Chromosome"/>
</dbReference>
<evidence type="ECO:0000313" key="3">
    <source>
        <dbReference type="Proteomes" id="UP000193978"/>
    </source>
</evidence>
<sequence length="414" mass="46596">MRRLFVWIHRYVGLAMALFLIIEGVTGSLLAFRGDLSALLDPSLVAAKPSPDARRLELAELAERSEALMPHATAAYFFRLRDDQAIVRMAPRTDPATGKPYPEDAGVIVLDPWTGRELGRSPYSGYTQGFVANIMPFVNDLHTSLAMGQTGLWILAILAILWTIDCFAGFYLTLPVTLEKFWARWKPAWLVKWRGGFYRVNFDLHRASGLWLWAMLFIFAWSSVCLVDSFGVFEKVMAALFDVRPIEEQVAGFASPRKDEGPMKLDWRAAQARGRELAAEQAKAGGFRLLEPKGLTSLRYARTYNYIVETDRPFPADKELTVFFDGDDGSFLAAMGTSTGHSGETLTAWLRALHMARDPVDYLPYRIFVCVLGLIVVMLSVTGVYVWWKKRKARRLRGRRGDTRAAPATREAIS</sequence>
<dbReference type="Pfam" id="PF03929">
    <property type="entry name" value="PepSY_TM"/>
    <property type="match status" value="1"/>
</dbReference>
<feature type="transmembrane region" description="Helical" evidence="1">
    <location>
        <begin position="210"/>
        <end position="233"/>
    </location>
</feature>
<dbReference type="OrthoDB" id="9791166at2"/>
<dbReference type="PANTHER" id="PTHR34219">
    <property type="entry name" value="IRON-REGULATED INNER MEMBRANE PROTEIN-RELATED"/>
    <property type="match status" value="1"/>
</dbReference>
<proteinExistence type="predicted"/>
<feature type="transmembrane region" description="Helical" evidence="1">
    <location>
        <begin position="152"/>
        <end position="174"/>
    </location>
</feature>
<dbReference type="AlphaFoldDB" id="A0A1W6MTB3"/>
<organism evidence="2 3">
    <name type="scientific">Methylocystis bryophila</name>
    <dbReference type="NCBI Taxonomy" id="655015"/>
    <lineage>
        <taxon>Bacteria</taxon>
        <taxon>Pseudomonadati</taxon>
        <taxon>Pseudomonadota</taxon>
        <taxon>Alphaproteobacteria</taxon>
        <taxon>Hyphomicrobiales</taxon>
        <taxon>Methylocystaceae</taxon>
        <taxon>Methylocystis</taxon>
    </lineage>
</organism>
<keyword evidence="1" id="KW-0472">Membrane</keyword>
<keyword evidence="3" id="KW-1185">Reference proteome</keyword>
<protein>
    <recommendedName>
        <fullName evidence="4">Peptidase</fullName>
    </recommendedName>
</protein>
<name>A0A1W6MTB3_9HYPH</name>
<dbReference type="InterPro" id="IPR005625">
    <property type="entry name" value="PepSY-ass_TM"/>
</dbReference>
<evidence type="ECO:0000313" key="2">
    <source>
        <dbReference type="EMBL" id="ARN80766.1"/>
    </source>
</evidence>
<dbReference type="RefSeq" id="WP_085770844.1">
    <property type="nucleotide sequence ID" value="NZ_AP027149.1"/>
</dbReference>
<evidence type="ECO:0000256" key="1">
    <source>
        <dbReference type="SAM" id="Phobius"/>
    </source>
</evidence>
<evidence type="ECO:0008006" key="4">
    <source>
        <dbReference type="Google" id="ProtNLM"/>
    </source>
</evidence>
<accession>A0A1W6MTB3</accession>
<reference evidence="2 3" key="1">
    <citation type="submission" date="2017-02" db="EMBL/GenBank/DDBJ databases">
        <authorList>
            <person name="Peterson S.W."/>
        </authorList>
    </citation>
    <scope>NUCLEOTIDE SEQUENCE [LARGE SCALE GENOMIC DNA]</scope>
    <source>
        <strain evidence="2 3">S285</strain>
    </source>
</reference>